<name>A0ACB9PKW8_BAUVA</name>
<protein>
    <submittedName>
        <fullName evidence="1">Uncharacterized protein</fullName>
    </submittedName>
</protein>
<gene>
    <name evidence="1" type="ORF">L6164_009749</name>
</gene>
<evidence type="ECO:0000313" key="1">
    <source>
        <dbReference type="EMBL" id="KAI4349113.1"/>
    </source>
</evidence>
<dbReference type="Proteomes" id="UP000828941">
    <property type="component" value="Chromosome 4"/>
</dbReference>
<dbReference type="EMBL" id="CM039429">
    <property type="protein sequence ID" value="KAI4349113.1"/>
    <property type="molecule type" value="Genomic_DNA"/>
</dbReference>
<keyword evidence="2" id="KW-1185">Reference proteome</keyword>
<reference evidence="1 2" key="1">
    <citation type="journal article" date="2022" name="DNA Res.">
        <title>Chromosomal-level genome assembly of the orchid tree Bauhinia variegata (Leguminosae; Cercidoideae) supports the allotetraploid origin hypothesis of Bauhinia.</title>
        <authorList>
            <person name="Zhong Y."/>
            <person name="Chen Y."/>
            <person name="Zheng D."/>
            <person name="Pang J."/>
            <person name="Liu Y."/>
            <person name="Luo S."/>
            <person name="Meng S."/>
            <person name="Qian L."/>
            <person name="Wei D."/>
            <person name="Dai S."/>
            <person name="Zhou R."/>
        </authorList>
    </citation>
    <scope>NUCLEOTIDE SEQUENCE [LARGE SCALE GENOMIC DNA]</scope>
    <source>
        <strain evidence="1">BV-YZ2020</strain>
    </source>
</reference>
<organism evidence="1 2">
    <name type="scientific">Bauhinia variegata</name>
    <name type="common">Purple orchid tree</name>
    <name type="synonym">Phanera variegata</name>
    <dbReference type="NCBI Taxonomy" id="167791"/>
    <lineage>
        <taxon>Eukaryota</taxon>
        <taxon>Viridiplantae</taxon>
        <taxon>Streptophyta</taxon>
        <taxon>Embryophyta</taxon>
        <taxon>Tracheophyta</taxon>
        <taxon>Spermatophyta</taxon>
        <taxon>Magnoliopsida</taxon>
        <taxon>eudicotyledons</taxon>
        <taxon>Gunneridae</taxon>
        <taxon>Pentapetalae</taxon>
        <taxon>rosids</taxon>
        <taxon>fabids</taxon>
        <taxon>Fabales</taxon>
        <taxon>Fabaceae</taxon>
        <taxon>Cercidoideae</taxon>
        <taxon>Cercideae</taxon>
        <taxon>Bauhiniinae</taxon>
        <taxon>Bauhinia</taxon>
    </lineage>
</organism>
<proteinExistence type="predicted"/>
<evidence type="ECO:0000313" key="2">
    <source>
        <dbReference type="Proteomes" id="UP000828941"/>
    </source>
</evidence>
<comment type="caution">
    <text evidence="1">The sequence shown here is derived from an EMBL/GenBank/DDBJ whole genome shotgun (WGS) entry which is preliminary data.</text>
</comment>
<sequence length="515" mass="57268">MPATPIPSSFLILQPRFNFNFKPILQSLDYQFSSSSAAFNGARNFFIPRFPLTSNARVHSNLSQATATESPSDNGSGGGRSGALSPGPVTGDVQKIDANPPKGTRDFPPEDMRMRNWLLNSFKEVSRLYGFEEVDFPVLESEALFVRKAGEEIKDQLYCFEDRGNRRVALRPELTPSLARLVIQKGKSLSLPLKWFTVGQCWRCERMTRGRRREHYQWNMDIIGVPGVMADAELISSIVTLLKRVGITKSDVGFKVSSRKVLQEVLRCYSIPDNLFGKVCIIIDKIEKIPSDDVKNELKALGISQDAVQELLEVLSISSLPELEERLGSSGEAVAELKELFSLADKFGYAEWLQFDASVVRGLSYYTGIVFEGFDREGKLRAICGGGRYDHLFSTFGGDDIPACGFGFGDAVIVELLKEKGLLLELSLQIENIVCALDLDLQGAASMVASMLREKGQTVDLVLESKPLKWVFKRAARINAQRLVLVGNSEWQRGMVGVKILSTGQQYEVKLDDLE</sequence>
<accession>A0ACB9PKW8</accession>